<name>A0A3L6QA39_PANMI</name>
<dbReference type="GO" id="GO:0004843">
    <property type="term" value="F:cysteine-type deubiquitinase activity"/>
    <property type="evidence" value="ECO:0007669"/>
    <property type="project" value="UniProtKB-UniRule"/>
</dbReference>
<comment type="catalytic activity">
    <reaction evidence="1 3">
        <text>Thiol-dependent hydrolysis of ester, thioester, amide, peptide and isopeptide bonds formed by the C-terminal Gly of ubiquitin (a 76-residue protein attached to proteins as an intracellular targeting signal).</text>
        <dbReference type="EC" id="3.4.19.12"/>
    </reaction>
</comment>
<feature type="region of interest" description="Disordered" evidence="4">
    <location>
        <begin position="339"/>
        <end position="362"/>
    </location>
</feature>
<dbReference type="InterPro" id="IPR003323">
    <property type="entry name" value="OTU_dom"/>
</dbReference>
<dbReference type="Pfam" id="PF02338">
    <property type="entry name" value="OTU"/>
    <property type="match status" value="1"/>
</dbReference>
<comment type="subcellular location">
    <subcellularLocation>
        <location evidence="3">Cytoplasm</location>
    </subcellularLocation>
</comment>
<reference evidence="7" key="1">
    <citation type="journal article" date="2019" name="Nat. Commun.">
        <title>The genome of broomcorn millet.</title>
        <authorList>
            <person name="Zou C."/>
            <person name="Miki D."/>
            <person name="Li D."/>
            <person name="Tang Q."/>
            <person name="Xiao L."/>
            <person name="Rajput S."/>
            <person name="Deng P."/>
            <person name="Jia W."/>
            <person name="Huang R."/>
            <person name="Zhang M."/>
            <person name="Sun Y."/>
            <person name="Hu J."/>
            <person name="Fu X."/>
            <person name="Schnable P.S."/>
            <person name="Li F."/>
            <person name="Zhang H."/>
            <person name="Feng B."/>
            <person name="Zhu X."/>
            <person name="Liu R."/>
            <person name="Schnable J.C."/>
            <person name="Zhu J.-K."/>
            <person name="Zhang H."/>
        </authorList>
    </citation>
    <scope>NUCLEOTIDE SEQUENCE [LARGE SCALE GENOMIC DNA]</scope>
</reference>
<dbReference type="CDD" id="cd22760">
    <property type="entry name" value="OTU_plant_OTU4-like"/>
    <property type="match status" value="1"/>
</dbReference>
<sequence>MALWKYSHLQSSAYHAKSSQPQSLKYFVSLMGQQFRCGLSTREGSLSIKLDMPSHEKSRIAWNWKGMHQKLGGVAGGLCFGFSVTGIASAEVPIIRINDNAETSSSSTSSTHGKKVYTDYSVTGIPGDGRCLFRSVVHGACMRSGKPIPNEDLQRKLADELRAMVADEFVKRREETEWFVEGDFDTYVSHIREPHVWGGEPELFMASHVLQMPITVYMHDEDAGGLIAIAEYGQQYGKEDPIQVLYHGFGHYDALQIPAKIGSKRKLGNAAEGSGLLEWRHLQAEIHQIDMGEARLRCSQAVHSRAQGQCPLGAGTDDGALAFCSVTYYHRAAQPQVCRRRRRAEADRGSEEPPPAEFPGGEVPPGPCAGVACFPTFFFWRHLPRRVQRSQNDKKTGGNEHALGVLLRSAAASASASISSHLARYQLQTACFHSVE</sequence>
<dbReference type="FunFam" id="3.90.70.80:FF:000007">
    <property type="entry name" value="OTU domain-containing protein"/>
    <property type="match status" value="1"/>
</dbReference>
<evidence type="ECO:0000259" key="5">
    <source>
        <dbReference type="PROSITE" id="PS50802"/>
    </source>
</evidence>
<dbReference type="GO" id="GO:0016579">
    <property type="term" value="P:protein deubiquitination"/>
    <property type="evidence" value="ECO:0007669"/>
    <property type="project" value="TreeGrafter"/>
</dbReference>
<dbReference type="OrthoDB" id="409956at2759"/>
<dbReference type="InterPro" id="IPR038765">
    <property type="entry name" value="Papain-like_cys_pep_sf"/>
</dbReference>
<dbReference type="AlphaFoldDB" id="A0A3L6QA39"/>
<evidence type="ECO:0000313" key="7">
    <source>
        <dbReference type="Proteomes" id="UP000275267"/>
    </source>
</evidence>
<keyword evidence="7" id="KW-1185">Reference proteome</keyword>
<keyword evidence="3" id="KW-0963">Cytoplasm</keyword>
<dbReference type="PANTHER" id="PTHR13312:SF5">
    <property type="entry name" value="UBIQUITIN THIOESTERASE OTU"/>
    <property type="match status" value="1"/>
</dbReference>
<dbReference type="Gene3D" id="3.90.70.80">
    <property type="match status" value="1"/>
</dbReference>
<gene>
    <name evidence="6" type="ORF">C2845_PM15G18570</name>
</gene>
<dbReference type="EMBL" id="PQIB02000013">
    <property type="protein sequence ID" value="RLM75081.1"/>
    <property type="molecule type" value="Genomic_DNA"/>
</dbReference>
<keyword evidence="3" id="KW-0833">Ubl conjugation pathway</keyword>
<dbReference type="InterPro" id="IPR047947">
    <property type="entry name" value="OTU4_OTU"/>
</dbReference>
<keyword evidence="3" id="KW-0645">Protease</keyword>
<comment type="caution">
    <text evidence="6">The sequence shown here is derived from an EMBL/GenBank/DDBJ whole genome shotgun (WGS) entry which is preliminary data.</text>
</comment>
<keyword evidence="2 3" id="KW-0378">Hydrolase</keyword>
<evidence type="ECO:0000313" key="6">
    <source>
        <dbReference type="EMBL" id="RLM75081.1"/>
    </source>
</evidence>
<dbReference type="EC" id="3.4.19.12" evidence="3"/>
<accession>A0A3L6QA39</accession>
<organism evidence="6 7">
    <name type="scientific">Panicum miliaceum</name>
    <name type="common">Proso millet</name>
    <name type="synonym">Broomcorn millet</name>
    <dbReference type="NCBI Taxonomy" id="4540"/>
    <lineage>
        <taxon>Eukaryota</taxon>
        <taxon>Viridiplantae</taxon>
        <taxon>Streptophyta</taxon>
        <taxon>Embryophyta</taxon>
        <taxon>Tracheophyta</taxon>
        <taxon>Spermatophyta</taxon>
        <taxon>Magnoliopsida</taxon>
        <taxon>Liliopsida</taxon>
        <taxon>Poales</taxon>
        <taxon>Poaceae</taxon>
        <taxon>PACMAD clade</taxon>
        <taxon>Panicoideae</taxon>
        <taxon>Panicodae</taxon>
        <taxon>Paniceae</taxon>
        <taxon>Panicinae</taxon>
        <taxon>Panicum</taxon>
        <taxon>Panicum sect. Panicum</taxon>
    </lineage>
</organism>
<feature type="compositionally biased region" description="Pro residues" evidence="4">
    <location>
        <begin position="352"/>
        <end position="362"/>
    </location>
</feature>
<dbReference type="GO" id="GO:0005829">
    <property type="term" value="C:cytosol"/>
    <property type="evidence" value="ECO:0007669"/>
    <property type="project" value="TreeGrafter"/>
</dbReference>
<dbReference type="GO" id="GO:0036503">
    <property type="term" value="P:ERAD pathway"/>
    <property type="evidence" value="ECO:0007669"/>
    <property type="project" value="TreeGrafter"/>
</dbReference>
<keyword evidence="3" id="KW-0788">Thiol protease</keyword>
<evidence type="ECO:0000256" key="1">
    <source>
        <dbReference type="ARBA" id="ARBA00000707"/>
    </source>
</evidence>
<dbReference type="Proteomes" id="UP000275267">
    <property type="component" value="Unassembled WGS sequence"/>
</dbReference>
<evidence type="ECO:0000256" key="4">
    <source>
        <dbReference type="SAM" id="MobiDB-lite"/>
    </source>
</evidence>
<evidence type="ECO:0000256" key="3">
    <source>
        <dbReference type="RuleBase" id="RU367104"/>
    </source>
</evidence>
<dbReference type="PANTHER" id="PTHR13312">
    <property type="entry name" value="HIV-INDUCED PROTEIN-7-LIKE PROTEASE"/>
    <property type="match status" value="1"/>
</dbReference>
<dbReference type="STRING" id="4540.A0A3L6QA39"/>
<protein>
    <recommendedName>
        <fullName evidence="3">Ubiquitin thioesterase OTU</fullName>
        <ecNumber evidence="3">3.4.19.12</ecNumber>
    </recommendedName>
</protein>
<comment type="function">
    <text evidence="3">Hydrolase that can remove conjugated ubiquitin from proteins and may therefore play an important regulatory role at the level of protein turnover by preventing degradation.</text>
</comment>
<dbReference type="PROSITE" id="PS50802">
    <property type="entry name" value="OTU"/>
    <property type="match status" value="1"/>
</dbReference>
<evidence type="ECO:0000256" key="2">
    <source>
        <dbReference type="ARBA" id="ARBA00022801"/>
    </source>
</evidence>
<dbReference type="SUPFAM" id="SSF54001">
    <property type="entry name" value="Cysteine proteinases"/>
    <property type="match status" value="1"/>
</dbReference>
<proteinExistence type="predicted"/>
<dbReference type="GO" id="GO:0030968">
    <property type="term" value="P:endoplasmic reticulum unfolded protein response"/>
    <property type="evidence" value="ECO:0007669"/>
    <property type="project" value="TreeGrafter"/>
</dbReference>
<feature type="domain" description="OTU" evidence="5">
    <location>
        <begin position="120"/>
        <end position="258"/>
    </location>
</feature>
<dbReference type="GO" id="GO:0005634">
    <property type="term" value="C:nucleus"/>
    <property type="evidence" value="ECO:0007669"/>
    <property type="project" value="TreeGrafter"/>
</dbReference>